<dbReference type="WBParaSite" id="SMRG1_20540.14">
    <property type="protein sequence ID" value="SMRG1_20540.14"/>
    <property type="gene ID" value="SMRG1_20540"/>
</dbReference>
<dbReference type="InterPro" id="IPR003890">
    <property type="entry name" value="MIF4G-like_typ-3"/>
</dbReference>
<dbReference type="SUPFAM" id="SSF48371">
    <property type="entry name" value="ARM repeat"/>
    <property type="match status" value="2"/>
</dbReference>
<dbReference type="PANTHER" id="PTHR23253:SF80">
    <property type="entry name" value="MIF4G DOMAIN-CONTAINING PROTEIN"/>
    <property type="match status" value="1"/>
</dbReference>
<dbReference type="PANTHER" id="PTHR23253">
    <property type="entry name" value="EUKARYOTIC TRANSLATION INITIATION FACTOR 4 GAMMA"/>
    <property type="match status" value="1"/>
</dbReference>
<feature type="region of interest" description="Disordered" evidence="1">
    <location>
        <begin position="112"/>
        <end position="217"/>
    </location>
</feature>
<dbReference type="SMART" id="SM00543">
    <property type="entry name" value="MIF4G"/>
    <property type="match status" value="1"/>
</dbReference>
<feature type="region of interest" description="Disordered" evidence="1">
    <location>
        <begin position="601"/>
        <end position="674"/>
    </location>
</feature>
<evidence type="ECO:0000259" key="2">
    <source>
        <dbReference type="SMART" id="SM00543"/>
    </source>
</evidence>
<evidence type="ECO:0000313" key="3">
    <source>
        <dbReference type="Proteomes" id="UP000050790"/>
    </source>
</evidence>
<evidence type="ECO:0000256" key="1">
    <source>
        <dbReference type="SAM" id="MobiDB-lite"/>
    </source>
</evidence>
<feature type="compositionally biased region" description="Basic and acidic residues" evidence="1">
    <location>
        <begin position="151"/>
        <end position="164"/>
    </location>
</feature>
<dbReference type="Gene3D" id="1.25.40.180">
    <property type="match status" value="2"/>
</dbReference>
<proteinExistence type="predicted"/>
<organism evidence="3 4">
    <name type="scientific">Schistosoma margrebowiei</name>
    <dbReference type="NCBI Taxonomy" id="48269"/>
    <lineage>
        <taxon>Eukaryota</taxon>
        <taxon>Metazoa</taxon>
        <taxon>Spiralia</taxon>
        <taxon>Lophotrochozoa</taxon>
        <taxon>Platyhelminthes</taxon>
        <taxon>Trematoda</taxon>
        <taxon>Digenea</taxon>
        <taxon>Strigeidida</taxon>
        <taxon>Schistosomatoidea</taxon>
        <taxon>Schistosomatidae</taxon>
        <taxon>Schistosoma</taxon>
    </lineage>
</organism>
<dbReference type="Pfam" id="PF02854">
    <property type="entry name" value="MIF4G"/>
    <property type="match status" value="1"/>
</dbReference>
<dbReference type="GO" id="GO:0003723">
    <property type="term" value="F:RNA binding"/>
    <property type="evidence" value="ECO:0007669"/>
    <property type="project" value="InterPro"/>
</dbReference>
<sequence>MSDQTSLPYPGIFNLNINNRSTDAQHMAMSYYPQTGARLESVGVPAPNPYYSIRHPDHLPRFFCGGMTQAPFLCMSVSDVQPHDHMGVAAHTDCAQYQHTFYNPIIPAIQTNPNQASGNQPLNAALPKPVREKKPLSVIDPKTNSEVNLEEASRIPSESRKKEPLIVQPKADESPPISQTKEESEKPVCTEYKDEGISSVETVSQEDAPPKESVGSDDLCNEVLEHVKSLDEHLSQEDETEWEGAKEEEAKEETMDRQRYPRDFILSCKASGVVLSLDNYRDIMNSFANIKRTRNQSNYMHKGRVIQIPTTITIKRVEGAFVPSKLVNHGANSVTDSSKDVARELNMILNRVSASNLEVTISDIEKLNITTPEDLSLLARTIFQKVIRQSKYCKVFASLCKNLKGLEVQGSERFPVLILQQTQELFNKPLDVLISELNATIDAKIAAAKDESIKRMLEDDRETNIQKTTDSYYGNMTFIAELYLVGCIPIKTMTECLKKLKDSSAPEALTSLIILLNICGSNLEKNSKSVLDQCFKRLEQVKDSKNIETHQIFKVHELVELRSRDWKSANITQPQPQIDTSRRNIDDKLKRNFIQLDTKRKSVQSVNPLTPSSLAVTPQSYDSRKLGPTVANWSQGSGLLRPSEDNHSKRNQQSVHSRESSPRVPVGPQGAWARPLPLGQKVKENDYESMLEETKGPARSIVDTVSMSSDDCHCSIVKCEPEKRSALLHNVFEILMDCNSKKRNEVGRFCVDMLHKGILTENNIITSCENFFKLCDSDWISDYPQGWLYVAEILHHLIRGESDYMTTLLRSVESIRSDDRAAELVADCIKLSKASTSVEQLVKKLQACGFMWDKLGVTGSKTWDFAYQRSIEFTIIGVHSFESGKLNELNELTTNPSSPDKISSYFNTLSQYNLSKWFMQSIIPILLKSPDQSKTKIDSFVMSLGILVDHKPDRELHILSGFQDPSSNQVLVGSWLTSLVEKKVISADALSQWKKSDNDGSVAKILSGIPELRNL</sequence>
<protein>
    <recommendedName>
        <fullName evidence="2">MIF4G domain-containing protein</fullName>
    </recommendedName>
</protein>
<name>A0AA84ZA61_9TREM</name>
<dbReference type="InterPro" id="IPR016024">
    <property type="entry name" value="ARM-type_fold"/>
</dbReference>
<feature type="compositionally biased region" description="Basic and acidic residues" evidence="1">
    <location>
        <begin position="243"/>
        <end position="255"/>
    </location>
</feature>
<feature type="region of interest" description="Disordered" evidence="1">
    <location>
        <begin position="232"/>
        <end position="255"/>
    </location>
</feature>
<accession>A0AA84ZA61</accession>
<feature type="compositionally biased region" description="Polar residues" evidence="1">
    <location>
        <begin position="112"/>
        <end position="122"/>
    </location>
</feature>
<dbReference type="AlphaFoldDB" id="A0AA84ZA61"/>
<reference evidence="4" key="1">
    <citation type="submission" date="2023-11" db="UniProtKB">
        <authorList>
            <consortium name="WormBaseParasite"/>
        </authorList>
    </citation>
    <scope>IDENTIFICATION</scope>
</reference>
<dbReference type="Proteomes" id="UP000050790">
    <property type="component" value="Unassembled WGS sequence"/>
</dbReference>
<feature type="compositionally biased region" description="Polar residues" evidence="1">
    <location>
        <begin position="603"/>
        <end position="621"/>
    </location>
</feature>
<feature type="compositionally biased region" description="Basic and acidic residues" evidence="1">
    <location>
        <begin position="180"/>
        <end position="196"/>
    </location>
</feature>
<evidence type="ECO:0000313" key="4">
    <source>
        <dbReference type="WBParaSite" id="SMRG1_20540.14"/>
    </source>
</evidence>
<feature type="domain" description="MIF4G" evidence="2">
    <location>
        <begin position="342"/>
        <end position="565"/>
    </location>
</feature>